<name>A0A934NHS8_9FLAO</name>
<dbReference type="Proteomes" id="UP000662373">
    <property type="component" value="Unassembled WGS sequence"/>
</dbReference>
<dbReference type="AlphaFoldDB" id="A0A934NHS8"/>
<comment type="caution">
    <text evidence="2">The sequence shown here is derived from an EMBL/GenBank/DDBJ whole genome shotgun (WGS) entry which is preliminary data.</text>
</comment>
<proteinExistence type="predicted"/>
<dbReference type="EMBL" id="JAEHJZ010000002">
    <property type="protein sequence ID" value="MBJ7879254.1"/>
    <property type="molecule type" value="Genomic_DNA"/>
</dbReference>
<sequence>MRILLVGEYSRLHNSLKEGLTDLGHEVVLMGNKDGFKGYPVDIYINHSFQNRVLHKIKVGAYKLTGLDLGSLEIVHKVKKQVNSLARFDVVQLINESAFSIQPKAELELLQFLKTKTDKLFVLSCSYDHASVKFMLNNGFTYSALTPYLENNSLKDHYKFKLQYLNEDFSLLHQYVVDHSNGIISTDLDYHLPLVGKPNYLGLIPNPINTDKISYIPIKTDGKIKIFHGINTHASLTKGNMFFTKALKIIEEKYADKVEITITTNIPYKEYIQRYNDCHILLDMVYAYDQGYNALEAMGKGKVVFTGAEQEWLGHYNLEADAVAINAQPDVAYLVEKLSWLIEHPEKIKEISLQARAFIEREHYYKNIAQQYLETWSIN</sequence>
<evidence type="ECO:0000313" key="2">
    <source>
        <dbReference type="EMBL" id="MBJ7879254.1"/>
    </source>
</evidence>
<reference evidence="2 3" key="1">
    <citation type="submission" date="2020-09" db="EMBL/GenBank/DDBJ databases">
        <title>Draft genome of Gelidibacter salicanalis PAMC21136.</title>
        <authorList>
            <person name="Park H."/>
        </authorList>
    </citation>
    <scope>NUCLEOTIDE SEQUENCE [LARGE SCALE GENOMIC DNA]</scope>
    <source>
        <strain evidence="2 3">PAMC21136</strain>
    </source>
</reference>
<dbReference type="RefSeq" id="WP_199596705.1">
    <property type="nucleotide sequence ID" value="NZ_JAEHJZ010000002.1"/>
</dbReference>
<evidence type="ECO:0000259" key="1">
    <source>
        <dbReference type="Pfam" id="PF13524"/>
    </source>
</evidence>
<feature type="domain" description="Spore protein YkvP/CgeB glycosyl transferase-like" evidence="1">
    <location>
        <begin position="254"/>
        <end position="374"/>
    </location>
</feature>
<dbReference type="SUPFAM" id="SSF53756">
    <property type="entry name" value="UDP-Glycosyltransferase/glycogen phosphorylase"/>
    <property type="match status" value="1"/>
</dbReference>
<dbReference type="Gene3D" id="3.40.50.2000">
    <property type="entry name" value="Glycogen Phosphorylase B"/>
    <property type="match status" value="1"/>
</dbReference>
<keyword evidence="3" id="KW-1185">Reference proteome</keyword>
<accession>A0A934NHS8</accession>
<dbReference type="Pfam" id="PF13524">
    <property type="entry name" value="Glyco_trans_1_2"/>
    <property type="match status" value="1"/>
</dbReference>
<evidence type="ECO:0000313" key="3">
    <source>
        <dbReference type="Proteomes" id="UP000662373"/>
    </source>
</evidence>
<organism evidence="2 3">
    <name type="scientific">Gelidibacter salicanalis</name>
    <dbReference type="NCBI Taxonomy" id="291193"/>
    <lineage>
        <taxon>Bacteria</taxon>
        <taxon>Pseudomonadati</taxon>
        <taxon>Bacteroidota</taxon>
        <taxon>Flavobacteriia</taxon>
        <taxon>Flavobacteriales</taxon>
        <taxon>Flavobacteriaceae</taxon>
        <taxon>Gelidibacter</taxon>
    </lineage>
</organism>
<protein>
    <submittedName>
        <fullName evidence="2">Glycosyltransferase family 1 protein</fullName>
    </submittedName>
</protein>
<gene>
    <name evidence="2" type="ORF">JEM65_01110</name>
</gene>
<dbReference type="InterPro" id="IPR055259">
    <property type="entry name" value="YkvP/CgeB_Glyco_trans-like"/>
</dbReference>